<evidence type="ECO:0000313" key="2">
    <source>
        <dbReference type="EMBL" id="GJT40564.1"/>
    </source>
</evidence>
<sequence length="295" mass="33414">MLTALFVLMIVFVPGDARTLISHGAKAFSGSNYGHIFERIDWPLSYFPVLNISKGSVCMPPIEIEGVLKEAVTGDVRRMALLDPMFHLGCSRSYLLRRRMGAALVFGGESRIFLRLLSYALWPLDVLVMPFGLTNDPAVFMDLIEPYFPEYLDNVRYVFHTSTSSFTPIAFPLVINVLADGIIMDPSKGEALHQMAETYYGNGGSVVFRNTVMHRRKVLGYVLNANMGKLLGASMRIESNLMLQIKEAQRGRRWYLRLRKVKFDIRVLWFVTKTLEIPMGNGMRFPWISLLVCGC</sequence>
<gene>
    <name evidence="2" type="ORF">Tco_0940429</name>
</gene>
<feature type="signal peptide" evidence="1">
    <location>
        <begin position="1"/>
        <end position="17"/>
    </location>
</feature>
<proteinExistence type="predicted"/>
<organism evidence="2 3">
    <name type="scientific">Tanacetum coccineum</name>
    <dbReference type="NCBI Taxonomy" id="301880"/>
    <lineage>
        <taxon>Eukaryota</taxon>
        <taxon>Viridiplantae</taxon>
        <taxon>Streptophyta</taxon>
        <taxon>Embryophyta</taxon>
        <taxon>Tracheophyta</taxon>
        <taxon>Spermatophyta</taxon>
        <taxon>Magnoliopsida</taxon>
        <taxon>eudicotyledons</taxon>
        <taxon>Gunneridae</taxon>
        <taxon>Pentapetalae</taxon>
        <taxon>asterids</taxon>
        <taxon>campanulids</taxon>
        <taxon>Asterales</taxon>
        <taxon>Asteraceae</taxon>
        <taxon>Asteroideae</taxon>
        <taxon>Anthemideae</taxon>
        <taxon>Anthemidinae</taxon>
        <taxon>Tanacetum</taxon>
    </lineage>
</organism>
<reference evidence="2" key="1">
    <citation type="journal article" date="2022" name="Int. J. Mol. Sci.">
        <title>Draft Genome of Tanacetum Coccineum: Genomic Comparison of Closely Related Tanacetum-Family Plants.</title>
        <authorList>
            <person name="Yamashiro T."/>
            <person name="Shiraishi A."/>
            <person name="Nakayama K."/>
            <person name="Satake H."/>
        </authorList>
    </citation>
    <scope>NUCLEOTIDE SEQUENCE</scope>
</reference>
<dbReference type="EMBL" id="BQNB010015485">
    <property type="protein sequence ID" value="GJT40564.1"/>
    <property type="molecule type" value="Genomic_DNA"/>
</dbReference>
<evidence type="ECO:0000256" key="1">
    <source>
        <dbReference type="SAM" id="SignalP"/>
    </source>
</evidence>
<dbReference type="Proteomes" id="UP001151760">
    <property type="component" value="Unassembled WGS sequence"/>
</dbReference>
<protein>
    <submittedName>
        <fullName evidence="2">Uncharacterized protein</fullName>
    </submittedName>
</protein>
<accession>A0ABQ5DNI0</accession>
<feature type="chain" id="PRO_5045750538" evidence="1">
    <location>
        <begin position="18"/>
        <end position="295"/>
    </location>
</feature>
<comment type="caution">
    <text evidence="2">The sequence shown here is derived from an EMBL/GenBank/DDBJ whole genome shotgun (WGS) entry which is preliminary data.</text>
</comment>
<name>A0ABQ5DNI0_9ASTR</name>
<keyword evidence="3" id="KW-1185">Reference proteome</keyword>
<reference evidence="2" key="2">
    <citation type="submission" date="2022-01" db="EMBL/GenBank/DDBJ databases">
        <authorList>
            <person name="Yamashiro T."/>
            <person name="Shiraishi A."/>
            <person name="Satake H."/>
            <person name="Nakayama K."/>
        </authorList>
    </citation>
    <scope>NUCLEOTIDE SEQUENCE</scope>
</reference>
<keyword evidence="1" id="KW-0732">Signal</keyword>
<evidence type="ECO:0000313" key="3">
    <source>
        <dbReference type="Proteomes" id="UP001151760"/>
    </source>
</evidence>